<keyword evidence="4" id="KW-0812">Transmembrane</keyword>
<comment type="pathway">
    <text evidence="1">Mycotoxin biosynthesis.</text>
</comment>
<dbReference type="AlphaFoldDB" id="A0A9P7EK23"/>
<dbReference type="GO" id="GO:0016491">
    <property type="term" value="F:oxidoreductase activity"/>
    <property type="evidence" value="ECO:0007669"/>
    <property type="project" value="UniProtKB-KW"/>
</dbReference>
<reference evidence="5" key="1">
    <citation type="journal article" date="2020" name="New Phytol.">
        <title>Comparative genomics reveals dynamic genome evolution in host specialist ectomycorrhizal fungi.</title>
        <authorList>
            <person name="Lofgren L.A."/>
            <person name="Nguyen N.H."/>
            <person name="Vilgalys R."/>
            <person name="Ruytinx J."/>
            <person name="Liao H.L."/>
            <person name="Branco S."/>
            <person name="Kuo A."/>
            <person name="LaButti K."/>
            <person name="Lipzen A."/>
            <person name="Andreopoulos W."/>
            <person name="Pangilinan J."/>
            <person name="Riley R."/>
            <person name="Hundley H."/>
            <person name="Na H."/>
            <person name="Barry K."/>
            <person name="Grigoriev I.V."/>
            <person name="Stajich J.E."/>
            <person name="Kennedy P.G."/>
        </authorList>
    </citation>
    <scope>NUCLEOTIDE SEQUENCE</scope>
    <source>
        <strain evidence="5">MN1</strain>
    </source>
</reference>
<dbReference type="Pfam" id="PF11807">
    <property type="entry name" value="UstYa"/>
    <property type="match status" value="1"/>
</dbReference>
<keyword evidence="4" id="KW-1133">Transmembrane helix</keyword>
<evidence type="ECO:0000256" key="3">
    <source>
        <dbReference type="ARBA" id="ARBA00035112"/>
    </source>
</evidence>
<evidence type="ECO:0000313" key="5">
    <source>
        <dbReference type="EMBL" id="KAG1823952.1"/>
    </source>
</evidence>
<evidence type="ECO:0000256" key="1">
    <source>
        <dbReference type="ARBA" id="ARBA00004685"/>
    </source>
</evidence>
<dbReference type="Proteomes" id="UP000807769">
    <property type="component" value="Unassembled WGS sequence"/>
</dbReference>
<protein>
    <submittedName>
        <fullName evidence="5">Uncharacterized protein</fullName>
    </submittedName>
</protein>
<sequence length="232" mass="26288">MSYPRRLQHTSPVSRWSLRDPSNVISACISVLVLVTIVNVMFTLHSISVLNELLPPPPHVHSTSTVCFYHFRHEIDLIISFTAYVGDDHPSQLPLELPSVGLELESGEGHFSLYDDDDWGTLFPSDGFVALGPNNRTFLVSLYHQFHCLDIIRVGYVVNRTHAAQHIQHCLRYLRQALLCHADATLEVDIPQISPDDGKLYHTANGVGSVHRCRDWTVLRQFMLEHPSTPFE</sequence>
<dbReference type="RefSeq" id="XP_041198012.1">
    <property type="nucleotide sequence ID" value="XM_041343890.1"/>
</dbReference>
<evidence type="ECO:0000256" key="2">
    <source>
        <dbReference type="ARBA" id="ARBA00023002"/>
    </source>
</evidence>
<comment type="similarity">
    <text evidence="3">Belongs to the ustYa family.</text>
</comment>
<name>A0A9P7EK23_9AGAM</name>
<dbReference type="OrthoDB" id="3687641at2759"/>
<keyword evidence="4" id="KW-0472">Membrane</keyword>
<evidence type="ECO:0000256" key="4">
    <source>
        <dbReference type="SAM" id="Phobius"/>
    </source>
</evidence>
<dbReference type="InterPro" id="IPR021765">
    <property type="entry name" value="UstYa-like"/>
</dbReference>
<feature type="transmembrane region" description="Helical" evidence="4">
    <location>
        <begin position="21"/>
        <end position="42"/>
    </location>
</feature>
<dbReference type="PANTHER" id="PTHR33365">
    <property type="entry name" value="YALI0B05434P"/>
    <property type="match status" value="1"/>
</dbReference>
<organism evidence="5 6">
    <name type="scientific">Suillus subaureus</name>
    <dbReference type="NCBI Taxonomy" id="48587"/>
    <lineage>
        <taxon>Eukaryota</taxon>
        <taxon>Fungi</taxon>
        <taxon>Dikarya</taxon>
        <taxon>Basidiomycota</taxon>
        <taxon>Agaricomycotina</taxon>
        <taxon>Agaricomycetes</taxon>
        <taxon>Agaricomycetidae</taxon>
        <taxon>Boletales</taxon>
        <taxon>Suillineae</taxon>
        <taxon>Suillaceae</taxon>
        <taxon>Suillus</taxon>
    </lineage>
</organism>
<keyword evidence="2" id="KW-0560">Oxidoreductase</keyword>
<dbReference type="GO" id="GO:0043386">
    <property type="term" value="P:mycotoxin biosynthetic process"/>
    <property type="evidence" value="ECO:0007669"/>
    <property type="project" value="InterPro"/>
</dbReference>
<dbReference type="PANTHER" id="PTHR33365:SF11">
    <property type="entry name" value="TAT PATHWAY SIGNAL SEQUENCE"/>
    <property type="match status" value="1"/>
</dbReference>
<evidence type="ECO:0000313" key="6">
    <source>
        <dbReference type="Proteomes" id="UP000807769"/>
    </source>
</evidence>
<accession>A0A9P7EK23</accession>
<proteinExistence type="inferred from homology"/>
<gene>
    <name evidence="5" type="ORF">BJ212DRAFT_710626</name>
</gene>
<comment type="caution">
    <text evidence="5">The sequence shown here is derived from an EMBL/GenBank/DDBJ whole genome shotgun (WGS) entry which is preliminary data.</text>
</comment>
<dbReference type="GeneID" id="64637906"/>
<dbReference type="EMBL" id="JABBWG010000004">
    <property type="protein sequence ID" value="KAG1823952.1"/>
    <property type="molecule type" value="Genomic_DNA"/>
</dbReference>
<keyword evidence="6" id="KW-1185">Reference proteome</keyword>